<dbReference type="EMBL" id="BHVY01000001">
    <property type="protein sequence ID" value="GIJ82146.1"/>
    <property type="molecule type" value="Genomic_DNA"/>
</dbReference>
<accession>A0A9P3B6K7</accession>
<dbReference type="OrthoDB" id="3660917at2759"/>
<comment type="caution">
    <text evidence="2">The sequence shown here is derived from an EMBL/GenBank/DDBJ whole genome shotgun (WGS) entry which is preliminary data.</text>
</comment>
<feature type="compositionally biased region" description="Basic and acidic residues" evidence="1">
    <location>
        <begin position="113"/>
        <end position="123"/>
    </location>
</feature>
<protein>
    <submittedName>
        <fullName evidence="2">Uncharacterized protein</fullName>
    </submittedName>
</protein>
<evidence type="ECO:0000256" key="1">
    <source>
        <dbReference type="SAM" id="MobiDB-lite"/>
    </source>
</evidence>
<sequence>MEFSDISTKTSIPEYRANTMDVQKLPDFVKYMKRDPSGKGFTHLGKDGVLRTISGDYEVVDARGLDPEQIKNILDVMPFDQAQKEDFHGVDGTKVTSQEALFHPAPGILPTKPSEEEAAERRRLVNQSWEAYSQAKRKEHEGTGAGNSPEESP</sequence>
<evidence type="ECO:0000313" key="3">
    <source>
        <dbReference type="Proteomes" id="UP001043456"/>
    </source>
</evidence>
<dbReference type="Proteomes" id="UP001043456">
    <property type="component" value="Unassembled WGS sequence"/>
</dbReference>
<dbReference type="AlphaFoldDB" id="A0A9P3B6K7"/>
<dbReference type="GeneID" id="66999262"/>
<gene>
    <name evidence="2" type="ORF">Asppvi_000649</name>
</gene>
<keyword evidence="3" id="KW-1185">Reference proteome</keyword>
<name>A0A9P3B6K7_9EURO</name>
<reference evidence="2 3" key="1">
    <citation type="submission" date="2018-10" db="EMBL/GenBank/DDBJ databases">
        <title>Pan-genome distribution and transcriptional activeness of fungal secondary metabolism genes in Aspergillus section Fumigati.</title>
        <authorList>
            <person name="Takahashi H."/>
            <person name="Umemura M."/>
            <person name="Ninomiya A."/>
            <person name="Kusuya Y."/>
            <person name="Urayama S."/>
            <person name="Shimizu M."/>
            <person name="Watanabe A."/>
            <person name="Kamei K."/>
            <person name="Yaguchi T."/>
            <person name="Hagiwara D."/>
        </authorList>
    </citation>
    <scope>NUCLEOTIDE SEQUENCE [LARGE SCALE GENOMIC DNA]</scope>
    <source>
        <strain evidence="2 3">IFM 55266</strain>
    </source>
</reference>
<organism evidence="2 3">
    <name type="scientific">Aspergillus pseudoviridinutans</name>
    <dbReference type="NCBI Taxonomy" id="1517512"/>
    <lineage>
        <taxon>Eukaryota</taxon>
        <taxon>Fungi</taxon>
        <taxon>Dikarya</taxon>
        <taxon>Ascomycota</taxon>
        <taxon>Pezizomycotina</taxon>
        <taxon>Eurotiomycetes</taxon>
        <taxon>Eurotiomycetidae</taxon>
        <taxon>Eurotiales</taxon>
        <taxon>Aspergillaceae</taxon>
        <taxon>Aspergillus</taxon>
        <taxon>Aspergillus subgen. Fumigati</taxon>
    </lineage>
</organism>
<dbReference type="RefSeq" id="XP_043152893.1">
    <property type="nucleotide sequence ID" value="XM_043296958.1"/>
</dbReference>
<proteinExistence type="predicted"/>
<feature type="region of interest" description="Disordered" evidence="1">
    <location>
        <begin position="98"/>
        <end position="153"/>
    </location>
</feature>
<evidence type="ECO:0000313" key="2">
    <source>
        <dbReference type="EMBL" id="GIJ82146.1"/>
    </source>
</evidence>